<keyword evidence="2" id="KW-0472">Membrane</keyword>
<dbReference type="AlphaFoldDB" id="A0AA39YP19"/>
<evidence type="ECO:0000313" key="3">
    <source>
        <dbReference type="EMBL" id="KAK0655152.1"/>
    </source>
</evidence>
<keyword evidence="2" id="KW-1133">Transmembrane helix</keyword>
<comment type="caution">
    <text evidence="3">The sequence shown here is derived from an EMBL/GenBank/DDBJ whole genome shotgun (WGS) entry which is preliminary data.</text>
</comment>
<sequence length="431" mass="48517">MGLQWRWKQPKGVRALTAEELAKLPGHKKIRNRHIMIQVAMIIAAIVVVILNGKIPPLQSTFLLSGCTSAKLPGISDLYLLEMTIPDCKAKLRVGPLGMCVLDENDPPTVSCLGIAMGSENAYERLSAVTNHCRQAVQALKAGQAFQSRIMLCAGIASAVILFAVAFIPLGLWLWLNRYPYWEGDKTARWKSKKPKQSVQEKEREWRKWKWGYERRDPVWKGFIWLLFLASVLSALAGCFSVWQITSAVAITTEDFSTRVQIERGVRHFALQWVAVVVEVFFLIGLFYTTQDKWLFKKWETAKIAMGDMLRPRYWRWEGGEFGGGGHIQNQKPQQKKKAPVSEKPQQKAPVSKSEKPKPLGPSRAPSTPSLQPPTHAAPWDAMSTTEVDEGDDPPPTYSSSRFLFKRKPIPEEPGKPASAMDARELLRIAK</sequence>
<feature type="transmembrane region" description="Helical" evidence="2">
    <location>
        <begin position="223"/>
        <end position="246"/>
    </location>
</feature>
<feature type="region of interest" description="Disordered" evidence="1">
    <location>
        <begin position="324"/>
        <end position="431"/>
    </location>
</feature>
<dbReference type="EMBL" id="JAULSV010000001">
    <property type="protein sequence ID" value="KAK0655152.1"/>
    <property type="molecule type" value="Genomic_DNA"/>
</dbReference>
<organism evidence="3 4">
    <name type="scientific">Cercophora newfieldiana</name>
    <dbReference type="NCBI Taxonomy" id="92897"/>
    <lineage>
        <taxon>Eukaryota</taxon>
        <taxon>Fungi</taxon>
        <taxon>Dikarya</taxon>
        <taxon>Ascomycota</taxon>
        <taxon>Pezizomycotina</taxon>
        <taxon>Sordariomycetes</taxon>
        <taxon>Sordariomycetidae</taxon>
        <taxon>Sordariales</taxon>
        <taxon>Lasiosphaeriaceae</taxon>
        <taxon>Cercophora</taxon>
    </lineage>
</organism>
<name>A0AA39YP19_9PEZI</name>
<evidence type="ECO:0000313" key="4">
    <source>
        <dbReference type="Proteomes" id="UP001174936"/>
    </source>
</evidence>
<dbReference type="Proteomes" id="UP001174936">
    <property type="component" value="Unassembled WGS sequence"/>
</dbReference>
<evidence type="ECO:0000256" key="2">
    <source>
        <dbReference type="SAM" id="Phobius"/>
    </source>
</evidence>
<feature type="transmembrane region" description="Helical" evidence="2">
    <location>
        <begin position="149"/>
        <end position="176"/>
    </location>
</feature>
<evidence type="ECO:0000256" key="1">
    <source>
        <dbReference type="SAM" id="MobiDB-lite"/>
    </source>
</evidence>
<protein>
    <submittedName>
        <fullName evidence="3">Uncharacterized protein</fullName>
    </submittedName>
</protein>
<feature type="transmembrane region" description="Helical" evidence="2">
    <location>
        <begin position="35"/>
        <end position="55"/>
    </location>
</feature>
<reference evidence="3" key="1">
    <citation type="submission" date="2023-06" db="EMBL/GenBank/DDBJ databases">
        <title>Genome-scale phylogeny and comparative genomics of the fungal order Sordariales.</title>
        <authorList>
            <consortium name="Lawrence Berkeley National Laboratory"/>
            <person name="Hensen N."/>
            <person name="Bonometti L."/>
            <person name="Westerberg I."/>
            <person name="Brannstrom I.O."/>
            <person name="Guillou S."/>
            <person name="Cros-Aarteil S."/>
            <person name="Calhoun S."/>
            <person name="Haridas S."/>
            <person name="Kuo A."/>
            <person name="Mondo S."/>
            <person name="Pangilinan J."/>
            <person name="Riley R."/>
            <person name="Labutti K."/>
            <person name="Andreopoulos B."/>
            <person name="Lipzen A."/>
            <person name="Chen C."/>
            <person name="Yanf M."/>
            <person name="Daum C."/>
            <person name="Ng V."/>
            <person name="Clum A."/>
            <person name="Steindorff A."/>
            <person name="Ohm R."/>
            <person name="Martin F."/>
            <person name="Silar P."/>
            <person name="Natvig D."/>
            <person name="Lalanne C."/>
            <person name="Gautier V."/>
            <person name="Ament-Velasquez S.L."/>
            <person name="Kruys A."/>
            <person name="Hutchinson M.I."/>
            <person name="Powell A.J."/>
            <person name="Barry K."/>
            <person name="Miller A.N."/>
            <person name="Grigoriev I.V."/>
            <person name="Debuchy R."/>
            <person name="Gladieux P."/>
            <person name="Thoren M.H."/>
            <person name="Johannesson H."/>
        </authorList>
    </citation>
    <scope>NUCLEOTIDE SEQUENCE</scope>
    <source>
        <strain evidence="3">SMH2532-1</strain>
    </source>
</reference>
<feature type="transmembrane region" description="Helical" evidence="2">
    <location>
        <begin position="266"/>
        <end position="288"/>
    </location>
</feature>
<accession>A0AA39YP19</accession>
<keyword evidence="2" id="KW-0812">Transmembrane</keyword>
<proteinExistence type="predicted"/>
<feature type="compositionally biased region" description="Basic and acidic residues" evidence="1">
    <location>
        <begin position="422"/>
        <end position="431"/>
    </location>
</feature>
<gene>
    <name evidence="3" type="ORF">B0T16DRAFT_450886</name>
</gene>
<keyword evidence="4" id="KW-1185">Reference proteome</keyword>